<dbReference type="PANTHER" id="PTHR11610:SF173">
    <property type="entry name" value="LIPASE DOMAIN-CONTAINING PROTEIN-RELATED"/>
    <property type="match status" value="1"/>
</dbReference>
<evidence type="ECO:0000256" key="2">
    <source>
        <dbReference type="ARBA" id="ARBA00010701"/>
    </source>
</evidence>
<protein>
    <submittedName>
        <fullName evidence="6">Lipase-like protein 1</fullName>
    </submittedName>
</protein>
<dbReference type="Gene3D" id="3.40.50.1820">
    <property type="entry name" value="alpha/beta hydrolase"/>
    <property type="match status" value="1"/>
</dbReference>
<dbReference type="OrthoDB" id="6485313at2759"/>
<dbReference type="InterPro" id="IPR013818">
    <property type="entry name" value="Lipase"/>
</dbReference>
<comment type="similarity">
    <text evidence="2 4">Belongs to the AB hydrolase superfamily. Lipase family.</text>
</comment>
<dbReference type="EMBL" id="NCKU01006973">
    <property type="protein sequence ID" value="RWS03002.1"/>
    <property type="molecule type" value="Genomic_DNA"/>
</dbReference>
<proteinExistence type="inferred from homology"/>
<dbReference type="AlphaFoldDB" id="A0A3S3RPW9"/>
<gene>
    <name evidence="6" type="ORF">B4U79_02887</name>
</gene>
<dbReference type="PANTHER" id="PTHR11610">
    <property type="entry name" value="LIPASE"/>
    <property type="match status" value="1"/>
</dbReference>
<keyword evidence="3" id="KW-0964">Secreted</keyword>
<accession>A0A3S3RPW9</accession>
<evidence type="ECO:0000256" key="4">
    <source>
        <dbReference type="RuleBase" id="RU004262"/>
    </source>
</evidence>
<name>A0A3S3RPW9_9ACAR</name>
<evidence type="ECO:0000313" key="7">
    <source>
        <dbReference type="Proteomes" id="UP000285301"/>
    </source>
</evidence>
<comment type="caution">
    <text evidence="6">The sequence shown here is derived from an EMBL/GenBank/DDBJ whole genome shotgun (WGS) entry which is preliminary data.</text>
</comment>
<evidence type="ECO:0000313" key="6">
    <source>
        <dbReference type="EMBL" id="RWS03002.1"/>
    </source>
</evidence>
<dbReference type="STRING" id="1965070.A0A3S3RPW9"/>
<dbReference type="PRINTS" id="PR00821">
    <property type="entry name" value="TAGLIPASE"/>
</dbReference>
<dbReference type="InterPro" id="IPR000734">
    <property type="entry name" value="TAG_lipase"/>
</dbReference>
<dbReference type="Pfam" id="PF00151">
    <property type="entry name" value="Lipase"/>
    <property type="match status" value="1"/>
</dbReference>
<organism evidence="6 7">
    <name type="scientific">Dinothrombium tinctorium</name>
    <dbReference type="NCBI Taxonomy" id="1965070"/>
    <lineage>
        <taxon>Eukaryota</taxon>
        <taxon>Metazoa</taxon>
        <taxon>Ecdysozoa</taxon>
        <taxon>Arthropoda</taxon>
        <taxon>Chelicerata</taxon>
        <taxon>Arachnida</taxon>
        <taxon>Acari</taxon>
        <taxon>Acariformes</taxon>
        <taxon>Trombidiformes</taxon>
        <taxon>Prostigmata</taxon>
        <taxon>Anystina</taxon>
        <taxon>Parasitengona</taxon>
        <taxon>Trombidioidea</taxon>
        <taxon>Trombidiidae</taxon>
        <taxon>Dinothrombium</taxon>
    </lineage>
</organism>
<sequence>MQPQLHVFTKENQHNPVTMKWTLDIDSLKEMPITNKSKVTVLVHGYASEFEEDNWMGRLKNLILNKTVEEYVVIVVDWRNGARMKNYQRAKANTRVVAALIALFVRKLNHTYHIKFESFHLIGHSLGAHIVGLVGKNITATTGYKIGWITGLDPAGPCFRNIQDGLNVNDAEFPLISVLKVFGTYKLLGHIDFFPDGGSRQSSCAISSIRELISPASIYFQELDMLGCSHTAVTKYYSVDYTEFGTCQPVAYECSNLKAFKAGQCASCLDNKCQLMATRFSVGNENIQPKQVASTKKLYYITAKKFPHCNYLYQIVIHVEKWLALLGMIKLKFLGHRRGEVNLVMTRTNEKKMLTALLIIPEKEREGGFPGKMEIASAQYSIYLSFFKYELKITKMEINYMSNIDERYYSQELKFDRN</sequence>
<evidence type="ECO:0000259" key="5">
    <source>
        <dbReference type="Pfam" id="PF00151"/>
    </source>
</evidence>
<evidence type="ECO:0000256" key="3">
    <source>
        <dbReference type="ARBA" id="ARBA00022525"/>
    </source>
</evidence>
<keyword evidence="7" id="KW-1185">Reference proteome</keyword>
<dbReference type="InterPro" id="IPR029058">
    <property type="entry name" value="AB_hydrolase_fold"/>
</dbReference>
<dbReference type="GO" id="GO:0005615">
    <property type="term" value="C:extracellular space"/>
    <property type="evidence" value="ECO:0007669"/>
    <property type="project" value="TreeGrafter"/>
</dbReference>
<reference evidence="6 7" key="1">
    <citation type="journal article" date="2018" name="Gigascience">
        <title>Genomes of trombidid mites reveal novel predicted allergens and laterally-transferred genes associated with secondary metabolism.</title>
        <authorList>
            <person name="Dong X."/>
            <person name="Chaisiri K."/>
            <person name="Xia D."/>
            <person name="Armstrong S.D."/>
            <person name="Fang Y."/>
            <person name="Donnelly M.J."/>
            <person name="Kadowaki T."/>
            <person name="McGarry J.W."/>
            <person name="Darby A.C."/>
            <person name="Makepeace B.L."/>
        </authorList>
    </citation>
    <scope>NUCLEOTIDE SEQUENCE [LARGE SCALE GENOMIC DNA]</scope>
    <source>
        <strain evidence="6">UoL-WK</strain>
    </source>
</reference>
<comment type="subcellular location">
    <subcellularLocation>
        <location evidence="1">Secreted</location>
    </subcellularLocation>
</comment>
<dbReference type="SUPFAM" id="SSF53474">
    <property type="entry name" value="alpha/beta-Hydrolases"/>
    <property type="match status" value="1"/>
</dbReference>
<dbReference type="Proteomes" id="UP000285301">
    <property type="component" value="Unassembled WGS sequence"/>
</dbReference>
<evidence type="ECO:0000256" key="1">
    <source>
        <dbReference type="ARBA" id="ARBA00004613"/>
    </source>
</evidence>
<dbReference type="GO" id="GO:0016298">
    <property type="term" value="F:lipase activity"/>
    <property type="evidence" value="ECO:0007669"/>
    <property type="project" value="InterPro"/>
</dbReference>
<dbReference type="GO" id="GO:0016042">
    <property type="term" value="P:lipid catabolic process"/>
    <property type="evidence" value="ECO:0007669"/>
    <property type="project" value="TreeGrafter"/>
</dbReference>
<feature type="domain" description="Lipase" evidence="5">
    <location>
        <begin position="4"/>
        <end position="305"/>
    </location>
</feature>